<proteinExistence type="predicted"/>
<organism evidence="1 2">
    <name type="scientific">Salinactinospora qingdaonensis</name>
    <dbReference type="NCBI Taxonomy" id="702744"/>
    <lineage>
        <taxon>Bacteria</taxon>
        <taxon>Bacillati</taxon>
        <taxon>Actinomycetota</taxon>
        <taxon>Actinomycetes</taxon>
        <taxon>Streptosporangiales</taxon>
        <taxon>Nocardiopsidaceae</taxon>
        <taxon>Salinactinospora</taxon>
    </lineage>
</organism>
<protein>
    <submittedName>
        <fullName evidence="1">Uncharacterized protein</fullName>
    </submittedName>
</protein>
<gene>
    <name evidence="1" type="ORF">GCM10022402_08380</name>
</gene>
<reference evidence="2" key="1">
    <citation type="journal article" date="2019" name="Int. J. Syst. Evol. Microbiol.">
        <title>The Global Catalogue of Microorganisms (GCM) 10K type strain sequencing project: providing services to taxonomists for standard genome sequencing and annotation.</title>
        <authorList>
            <consortium name="The Broad Institute Genomics Platform"/>
            <consortium name="The Broad Institute Genome Sequencing Center for Infectious Disease"/>
            <person name="Wu L."/>
            <person name="Ma J."/>
        </authorList>
    </citation>
    <scope>NUCLEOTIDE SEQUENCE [LARGE SCALE GENOMIC DNA]</scope>
    <source>
        <strain evidence="2">JCM 17137</strain>
    </source>
</reference>
<evidence type="ECO:0000313" key="2">
    <source>
        <dbReference type="Proteomes" id="UP001500908"/>
    </source>
</evidence>
<accession>A0ABP7F4E9</accession>
<dbReference type="RefSeq" id="WP_344967467.1">
    <property type="nucleotide sequence ID" value="NZ_BAABDD010000003.1"/>
</dbReference>
<evidence type="ECO:0000313" key="1">
    <source>
        <dbReference type="EMBL" id="GAA3730026.1"/>
    </source>
</evidence>
<comment type="caution">
    <text evidence="1">The sequence shown here is derived from an EMBL/GenBank/DDBJ whole genome shotgun (WGS) entry which is preliminary data.</text>
</comment>
<sequence>MRLLSALGMLAVLCVLLLSALIPPAPTPRAYPPHTHGRRRVVARQARRVPVCVRDRAPVELLALLPARYESGEPAPRRPRPYVDRPHLKARAQGRALFPASPSASTPVAMAVAEFAEGVAR</sequence>
<dbReference type="Proteomes" id="UP001500908">
    <property type="component" value="Unassembled WGS sequence"/>
</dbReference>
<keyword evidence="2" id="KW-1185">Reference proteome</keyword>
<dbReference type="EMBL" id="BAABDD010000003">
    <property type="protein sequence ID" value="GAA3730026.1"/>
    <property type="molecule type" value="Genomic_DNA"/>
</dbReference>
<name>A0ABP7F4E9_9ACTN</name>